<evidence type="ECO:0000256" key="1">
    <source>
        <dbReference type="ARBA" id="ARBA00022801"/>
    </source>
</evidence>
<evidence type="ECO:0000313" key="3">
    <source>
        <dbReference type="EMBL" id="GHD93309.1"/>
    </source>
</evidence>
<keyword evidence="1 3" id="KW-0378">Hydrolase</keyword>
<protein>
    <submittedName>
        <fullName evidence="3">Alpha/beta hydrolase</fullName>
    </submittedName>
</protein>
<sequence>MLSLADDLGHLSYVVSGDGPPVVLVHAGVADHRMWDAVAPALAERHTVIRYDLRGFGRSAPPSGPFSDTDDLRRLLDHLGHPRVGLVGASWGGRVALDFTLAHPERVRCLALLAPPWPGYDWSADMVAYDEAETAALAAGDLDAAVRVNLDMWLRGPARDWEDVGAESAALVREPMRTSLVNQDVVARHSRGTASGDPAAVRVPTLVGTGALDVPDFRDIARRYAAAIPDAELVEFADAAHLIALDAPAELTARLLPFLAQTHEDVGEGLSGRKAG</sequence>
<feature type="domain" description="AB hydrolase-1" evidence="2">
    <location>
        <begin position="20"/>
        <end position="248"/>
    </location>
</feature>
<evidence type="ECO:0000259" key="2">
    <source>
        <dbReference type="Pfam" id="PF00561"/>
    </source>
</evidence>
<dbReference type="InterPro" id="IPR050266">
    <property type="entry name" value="AB_hydrolase_sf"/>
</dbReference>
<dbReference type="SUPFAM" id="SSF53474">
    <property type="entry name" value="alpha/beta-Hydrolases"/>
    <property type="match status" value="1"/>
</dbReference>
<gene>
    <name evidence="3" type="ORF">GCM10010508_49480</name>
</gene>
<proteinExistence type="predicted"/>
<reference evidence="3" key="2">
    <citation type="submission" date="2020-09" db="EMBL/GenBank/DDBJ databases">
        <authorList>
            <person name="Sun Q."/>
            <person name="Ohkuma M."/>
        </authorList>
    </citation>
    <scope>NUCLEOTIDE SEQUENCE</scope>
    <source>
        <strain evidence="3">JCM 4654</strain>
    </source>
</reference>
<keyword evidence="4" id="KW-1185">Reference proteome</keyword>
<dbReference type="PRINTS" id="PR00111">
    <property type="entry name" value="ABHYDROLASE"/>
</dbReference>
<dbReference type="InterPro" id="IPR029058">
    <property type="entry name" value="AB_hydrolase_fold"/>
</dbReference>
<dbReference type="AlphaFoldDB" id="A0A919CX33"/>
<dbReference type="GO" id="GO:0016787">
    <property type="term" value="F:hydrolase activity"/>
    <property type="evidence" value="ECO:0007669"/>
    <property type="project" value="UniProtKB-KW"/>
</dbReference>
<dbReference type="InterPro" id="IPR000639">
    <property type="entry name" value="Epox_hydrolase-like"/>
</dbReference>
<dbReference type="Pfam" id="PF00561">
    <property type="entry name" value="Abhydrolase_1"/>
    <property type="match status" value="1"/>
</dbReference>
<name>A0A919CX33_9ACTN</name>
<evidence type="ECO:0000313" key="4">
    <source>
        <dbReference type="Proteomes" id="UP000608955"/>
    </source>
</evidence>
<dbReference type="Gene3D" id="3.40.50.1820">
    <property type="entry name" value="alpha/beta hydrolase"/>
    <property type="match status" value="1"/>
</dbReference>
<dbReference type="GO" id="GO:0016020">
    <property type="term" value="C:membrane"/>
    <property type="evidence" value="ECO:0007669"/>
    <property type="project" value="TreeGrafter"/>
</dbReference>
<reference evidence="3" key="1">
    <citation type="journal article" date="2014" name="Int. J. Syst. Evol. Microbiol.">
        <title>Complete genome sequence of Corynebacterium casei LMG S-19264T (=DSM 44701T), isolated from a smear-ripened cheese.</title>
        <authorList>
            <consortium name="US DOE Joint Genome Institute (JGI-PGF)"/>
            <person name="Walter F."/>
            <person name="Albersmeier A."/>
            <person name="Kalinowski J."/>
            <person name="Ruckert C."/>
        </authorList>
    </citation>
    <scope>NUCLEOTIDE SEQUENCE</scope>
    <source>
        <strain evidence="3">JCM 4654</strain>
    </source>
</reference>
<dbReference type="PANTHER" id="PTHR43798">
    <property type="entry name" value="MONOACYLGLYCEROL LIPASE"/>
    <property type="match status" value="1"/>
</dbReference>
<dbReference type="Proteomes" id="UP000608955">
    <property type="component" value="Unassembled WGS sequence"/>
</dbReference>
<dbReference type="RefSeq" id="WP_190180039.1">
    <property type="nucleotide sequence ID" value="NZ_BMVF01000014.1"/>
</dbReference>
<organism evidence="3 4">
    <name type="scientific">Streptomyces naganishii JCM 4654</name>
    <dbReference type="NCBI Taxonomy" id="1306179"/>
    <lineage>
        <taxon>Bacteria</taxon>
        <taxon>Bacillati</taxon>
        <taxon>Actinomycetota</taxon>
        <taxon>Actinomycetes</taxon>
        <taxon>Kitasatosporales</taxon>
        <taxon>Streptomycetaceae</taxon>
        <taxon>Streptomyces</taxon>
    </lineage>
</organism>
<dbReference type="PRINTS" id="PR00412">
    <property type="entry name" value="EPOXHYDRLASE"/>
</dbReference>
<accession>A0A919CX33</accession>
<dbReference type="InterPro" id="IPR000073">
    <property type="entry name" value="AB_hydrolase_1"/>
</dbReference>
<comment type="caution">
    <text evidence="3">The sequence shown here is derived from an EMBL/GenBank/DDBJ whole genome shotgun (WGS) entry which is preliminary data.</text>
</comment>
<dbReference type="PANTHER" id="PTHR43798:SF31">
    <property type="entry name" value="AB HYDROLASE SUPERFAMILY PROTEIN YCLE"/>
    <property type="match status" value="1"/>
</dbReference>
<dbReference type="EMBL" id="BMVF01000014">
    <property type="protein sequence ID" value="GHD93309.1"/>
    <property type="molecule type" value="Genomic_DNA"/>
</dbReference>